<evidence type="ECO:0000313" key="2">
    <source>
        <dbReference type="EMBL" id="GMF11610.1"/>
    </source>
</evidence>
<evidence type="ECO:0000313" key="3">
    <source>
        <dbReference type="Proteomes" id="UP001165083"/>
    </source>
</evidence>
<dbReference type="OrthoDB" id="10263345at2759"/>
<dbReference type="EMBL" id="BSXW01000081">
    <property type="protein sequence ID" value="GMF11610.1"/>
    <property type="molecule type" value="Genomic_DNA"/>
</dbReference>
<dbReference type="Proteomes" id="UP001165083">
    <property type="component" value="Unassembled WGS sequence"/>
</dbReference>
<organism evidence="2 3">
    <name type="scientific">Phytophthora lilii</name>
    <dbReference type="NCBI Taxonomy" id="2077276"/>
    <lineage>
        <taxon>Eukaryota</taxon>
        <taxon>Sar</taxon>
        <taxon>Stramenopiles</taxon>
        <taxon>Oomycota</taxon>
        <taxon>Peronosporomycetes</taxon>
        <taxon>Peronosporales</taxon>
        <taxon>Peronosporaceae</taxon>
        <taxon>Phytophthora</taxon>
    </lineage>
</organism>
<dbReference type="AlphaFoldDB" id="A0A9W6WNS9"/>
<keyword evidence="3" id="KW-1185">Reference proteome</keyword>
<evidence type="ECO:0000256" key="1">
    <source>
        <dbReference type="SAM" id="MobiDB-lite"/>
    </source>
</evidence>
<protein>
    <submittedName>
        <fullName evidence="2">Unnamed protein product</fullName>
    </submittedName>
</protein>
<feature type="region of interest" description="Disordered" evidence="1">
    <location>
        <begin position="78"/>
        <end position="106"/>
    </location>
</feature>
<sequence length="121" mass="13430">MPHRGDWGMAYWEPPMRHGNQTHRDSKERNPLAMEPPLAVTVAKPKRSLDLRDMMDELPMLAALKDQKWMARLPRNMFPARKKSPRSGDVSPTDSDGALLSPGFLPTPRVGNAISGGCGLI</sequence>
<proteinExistence type="predicted"/>
<feature type="region of interest" description="Disordered" evidence="1">
    <location>
        <begin position="12"/>
        <end position="37"/>
    </location>
</feature>
<comment type="caution">
    <text evidence="2">The sequence shown here is derived from an EMBL/GenBank/DDBJ whole genome shotgun (WGS) entry which is preliminary data.</text>
</comment>
<gene>
    <name evidence="2" type="ORF">Plil01_000229500</name>
</gene>
<accession>A0A9W6WNS9</accession>
<reference evidence="2" key="1">
    <citation type="submission" date="2023-04" db="EMBL/GenBank/DDBJ databases">
        <title>Phytophthora lilii NBRC 32176.</title>
        <authorList>
            <person name="Ichikawa N."/>
            <person name="Sato H."/>
            <person name="Tonouchi N."/>
        </authorList>
    </citation>
    <scope>NUCLEOTIDE SEQUENCE</scope>
    <source>
        <strain evidence="2">NBRC 32176</strain>
    </source>
</reference>
<name>A0A9W6WNS9_9STRA</name>